<name>A0A6J6FWK2_9ZZZZ</name>
<evidence type="ECO:0000313" key="7">
    <source>
        <dbReference type="EMBL" id="CAB4588998.1"/>
    </source>
</evidence>
<evidence type="ECO:0000256" key="4">
    <source>
        <dbReference type="ARBA" id="ARBA00022989"/>
    </source>
</evidence>
<feature type="transmembrane region" description="Helical" evidence="6">
    <location>
        <begin position="122"/>
        <end position="141"/>
    </location>
</feature>
<dbReference type="Pfam" id="PF00230">
    <property type="entry name" value="MIP"/>
    <property type="match status" value="1"/>
</dbReference>
<feature type="transmembrane region" description="Helical" evidence="6">
    <location>
        <begin position="12"/>
        <end position="33"/>
    </location>
</feature>
<dbReference type="GO" id="GO:0005886">
    <property type="term" value="C:plasma membrane"/>
    <property type="evidence" value="ECO:0007669"/>
    <property type="project" value="TreeGrafter"/>
</dbReference>
<dbReference type="InterPro" id="IPR000425">
    <property type="entry name" value="MIP"/>
</dbReference>
<dbReference type="InterPro" id="IPR023271">
    <property type="entry name" value="Aquaporin-like"/>
</dbReference>
<dbReference type="Gene3D" id="1.20.1080.10">
    <property type="entry name" value="Glycerol uptake facilitator protein"/>
    <property type="match status" value="2"/>
</dbReference>
<feature type="transmembrane region" description="Helical" evidence="6">
    <location>
        <begin position="148"/>
        <end position="169"/>
    </location>
</feature>
<evidence type="ECO:0000256" key="3">
    <source>
        <dbReference type="ARBA" id="ARBA00022692"/>
    </source>
</evidence>
<dbReference type="AlphaFoldDB" id="A0A6J6FWK2"/>
<dbReference type="PANTHER" id="PTHR19139:SF199">
    <property type="entry name" value="MIP17260P"/>
    <property type="match status" value="1"/>
</dbReference>
<reference evidence="7" key="1">
    <citation type="submission" date="2020-05" db="EMBL/GenBank/DDBJ databases">
        <authorList>
            <person name="Chiriac C."/>
            <person name="Salcher M."/>
            <person name="Ghai R."/>
            <person name="Kavagutti S V."/>
        </authorList>
    </citation>
    <scope>NUCLEOTIDE SEQUENCE</scope>
</reference>
<sequence>MRIKSAVAMEFLGSLVLTVAIVGSGHMAFDLAADNGVKLFINALATAVGLAVVIRLGMKVSGSHFNPAVSLVMLILKKITPKVFVFYIFAQITGAIFGALLANQLFNRKILAQSEILRDGSNLFISEIFATLVLVWIILRFPKRDDLISIYVPIWIFGAIIFTSSTAFANPAITIGRVFTSSIVGISPSSVFAFILAQLIGALLGLLIARQVTNPVRASDE</sequence>
<accession>A0A6J6FWK2</accession>
<evidence type="ECO:0000256" key="1">
    <source>
        <dbReference type="ARBA" id="ARBA00004141"/>
    </source>
</evidence>
<evidence type="ECO:0000256" key="5">
    <source>
        <dbReference type="ARBA" id="ARBA00023136"/>
    </source>
</evidence>
<dbReference type="GO" id="GO:0015250">
    <property type="term" value="F:water channel activity"/>
    <property type="evidence" value="ECO:0007669"/>
    <property type="project" value="TreeGrafter"/>
</dbReference>
<feature type="transmembrane region" description="Helical" evidence="6">
    <location>
        <begin position="79"/>
        <end position="102"/>
    </location>
</feature>
<protein>
    <submittedName>
        <fullName evidence="7">Unannotated protein</fullName>
    </submittedName>
</protein>
<dbReference type="PANTHER" id="PTHR19139">
    <property type="entry name" value="AQUAPORIN TRANSPORTER"/>
    <property type="match status" value="1"/>
</dbReference>
<dbReference type="InterPro" id="IPR034294">
    <property type="entry name" value="Aquaporin_transptr"/>
</dbReference>
<comment type="similarity">
    <text evidence="2">Belongs to the MIP/aquaporin (TC 1.A.8) family.</text>
</comment>
<dbReference type="EMBL" id="CAEZUC010000061">
    <property type="protein sequence ID" value="CAB4588998.1"/>
    <property type="molecule type" value="Genomic_DNA"/>
</dbReference>
<feature type="transmembrane region" description="Helical" evidence="6">
    <location>
        <begin position="189"/>
        <end position="209"/>
    </location>
</feature>
<keyword evidence="3 6" id="KW-0812">Transmembrane</keyword>
<organism evidence="7">
    <name type="scientific">freshwater metagenome</name>
    <dbReference type="NCBI Taxonomy" id="449393"/>
    <lineage>
        <taxon>unclassified sequences</taxon>
        <taxon>metagenomes</taxon>
        <taxon>ecological metagenomes</taxon>
    </lineage>
</organism>
<proteinExistence type="inferred from homology"/>
<gene>
    <name evidence="7" type="ORF">UFOPK1776_00508</name>
</gene>
<keyword evidence="5 6" id="KW-0472">Membrane</keyword>
<dbReference type="SUPFAM" id="SSF81338">
    <property type="entry name" value="Aquaporin-like"/>
    <property type="match status" value="1"/>
</dbReference>
<evidence type="ECO:0000256" key="2">
    <source>
        <dbReference type="ARBA" id="ARBA00006175"/>
    </source>
</evidence>
<evidence type="ECO:0000256" key="6">
    <source>
        <dbReference type="SAM" id="Phobius"/>
    </source>
</evidence>
<feature type="transmembrane region" description="Helical" evidence="6">
    <location>
        <begin position="39"/>
        <end position="58"/>
    </location>
</feature>
<dbReference type="PRINTS" id="PR00783">
    <property type="entry name" value="MINTRINSICP"/>
</dbReference>
<keyword evidence="4 6" id="KW-1133">Transmembrane helix</keyword>
<comment type="subcellular location">
    <subcellularLocation>
        <location evidence="1">Membrane</location>
        <topology evidence="1">Multi-pass membrane protein</topology>
    </subcellularLocation>
</comment>